<evidence type="ECO:0000313" key="2">
    <source>
        <dbReference type="Proteomes" id="UP000808388"/>
    </source>
</evidence>
<accession>A0A9D6LNL4</accession>
<protein>
    <submittedName>
        <fullName evidence="1">Uncharacterized protein</fullName>
    </submittedName>
</protein>
<sequence length="25" mass="2884">MFSRTTRSPRCEICPLNKTCPSSRI</sequence>
<name>A0A9D6LNL4_9BACT</name>
<dbReference type="Pfam" id="PF10576">
    <property type="entry name" value="EndIII_4Fe-2S"/>
    <property type="match status" value="1"/>
</dbReference>
<dbReference type="GO" id="GO:0051539">
    <property type="term" value="F:4 iron, 4 sulfur cluster binding"/>
    <property type="evidence" value="ECO:0007669"/>
    <property type="project" value="InterPro"/>
</dbReference>
<gene>
    <name evidence="1" type="ORF">HY220_02775</name>
</gene>
<proteinExistence type="predicted"/>
<dbReference type="AlphaFoldDB" id="A0A9D6LNL4"/>
<comment type="caution">
    <text evidence="1">The sequence shown here is derived from an EMBL/GenBank/DDBJ whole genome shotgun (WGS) entry which is preliminary data.</text>
</comment>
<dbReference type="InterPro" id="IPR003651">
    <property type="entry name" value="Endonuclease3_FeS-loop_motif"/>
</dbReference>
<evidence type="ECO:0000313" key="1">
    <source>
        <dbReference type="EMBL" id="MBI3627645.1"/>
    </source>
</evidence>
<reference evidence="1" key="1">
    <citation type="submission" date="2020-07" db="EMBL/GenBank/DDBJ databases">
        <title>Huge and variable diversity of episymbiotic CPR bacteria and DPANN archaea in groundwater ecosystems.</title>
        <authorList>
            <person name="He C.Y."/>
            <person name="Keren R."/>
            <person name="Whittaker M."/>
            <person name="Farag I.F."/>
            <person name="Doudna J."/>
            <person name="Cate J.H.D."/>
            <person name="Banfield J.F."/>
        </authorList>
    </citation>
    <scope>NUCLEOTIDE SEQUENCE</scope>
    <source>
        <strain evidence="1">NC_groundwater_972_Pr1_S-0.2um_49_27</strain>
    </source>
</reference>
<dbReference type="Proteomes" id="UP000808388">
    <property type="component" value="Unassembled WGS sequence"/>
</dbReference>
<organism evidence="1 2">
    <name type="scientific">Candidatus Sungiibacteriota bacterium</name>
    <dbReference type="NCBI Taxonomy" id="2750080"/>
    <lineage>
        <taxon>Bacteria</taxon>
        <taxon>Candidatus Sungiibacteriota</taxon>
    </lineage>
</organism>
<dbReference type="EMBL" id="JACQCQ010000009">
    <property type="protein sequence ID" value="MBI3627645.1"/>
    <property type="molecule type" value="Genomic_DNA"/>
</dbReference>